<evidence type="ECO:0000256" key="4">
    <source>
        <dbReference type="ARBA" id="ARBA00022490"/>
    </source>
</evidence>
<dbReference type="InterPro" id="IPR013762">
    <property type="entry name" value="Integrase-like_cat_sf"/>
</dbReference>
<evidence type="ECO:0000256" key="11">
    <source>
        <dbReference type="HAMAP-Rule" id="MF_01808"/>
    </source>
</evidence>
<comment type="caution">
    <text evidence="15">The sequence shown here is derived from an EMBL/GenBank/DDBJ whole genome shotgun (WGS) entry which is preliminary data.</text>
</comment>
<organism evidence="15 16">
    <name type="scientific">Marinobacter litoralis</name>
    <dbReference type="NCBI Taxonomy" id="187981"/>
    <lineage>
        <taxon>Bacteria</taxon>
        <taxon>Pseudomonadati</taxon>
        <taxon>Pseudomonadota</taxon>
        <taxon>Gammaproteobacteria</taxon>
        <taxon>Pseudomonadales</taxon>
        <taxon>Marinobacteraceae</taxon>
        <taxon>Marinobacter</taxon>
    </lineage>
</organism>
<dbReference type="PANTHER" id="PTHR30349:SF81">
    <property type="entry name" value="TYROSINE RECOMBINASE XERC"/>
    <property type="match status" value="1"/>
</dbReference>
<dbReference type="SUPFAM" id="SSF56349">
    <property type="entry name" value="DNA breaking-rejoining enzymes"/>
    <property type="match status" value="1"/>
</dbReference>
<keyword evidence="8 11" id="KW-0238">DNA-binding</keyword>
<evidence type="ECO:0000313" key="15">
    <source>
        <dbReference type="EMBL" id="RMJ02598.1"/>
    </source>
</evidence>
<dbReference type="InterPro" id="IPR011010">
    <property type="entry name" value="DNA_brk_join_enz"/>
</dbReference>
<feature type="active site" evidence="11">
    <location>
        <position position="143"/>
    </location>
</feature>
<dbReference type="GO" id="GO:0051301">
    <property type="term" value="P:cell division"/>
    <property type="evidence" value="ECO:0007669"/>
    <property type="project" value="UniProtKB-UniRule"/>
</dbReference>
<dbReference type="InterPro" id="IPR023009">
    <property type="entry name" value="Tyrosine_recombinase_XerC/XerD"/>
</dbReference>
<dbReference type="GO" id="GO:0003677">
    <property type="term" value="F:DNA binding"/>
    <property type="evidence" value="ECO:0007669"/>
    <property type="project" value="UniProtKB-UniRule"/>
</dbReference>
<evidence type="ECO:0000256" key="12">
    <source>
        <dbReference type="SAM" id="MobiDB-lite"/>
    </source>
</evidence>
<comment type="similarity">
    <text evidence="2 11">Belongs to the 'phage' integrase family. XerC subfamily.</text>
</comment>
<dbReference type="EMBL" id="QMDL01000003">
    <property type="protein sequence ID" value="RMJ02598.1"/>
    <property type="molecule type" value="Genomic_DNA"/>
</dbReference>
<dbReference type="Gene3D" id="1.10.443.10">
    <property type="entry name" value="Intergrase catalytic core"/>
    <property type="match status" value="1"/>
</dbReference>
<keyword evidence="16" id="KW-1185">Reference proteome</keyword>
<keyword evidence="9 11" id="KW-0233">DNA recombination</keyword>
<keyword evidence="10 11" id="KW-0131">Cell cycle</keyword>
<dbReference type="InterPro" id="IPR004107">
    <property type="entry name" value="Integrase_SAM-like_N"/>
</dbReference>
<keyword evidence="4 11" id="KW-0963">Cytoplasm</keyword>
<protein>
    <recommendedName>
        <fullName evidence="3 11">Tyrosine recombinase XerC</fullName>
    </recommendedName>
</protein>
<dbReference type="InterPro" id="IPR044068">
    <property type="entry name" value="CB"/>
</dbReference>
<feature type="domain" description="Core-binding (CB)" evidence="14">
    <location>
        <begin position="1"/>
        <end position="83"/>
    </location>
</feature>
<dbReference type="CDD" id="cd00798">
    <property type="entry name" value="INT_XerDC_C"/>
    <property type="match status" value="1"/>
</dbReference>
<gene>
    <name evidence="15" type="primary">xerC_2</name>
    <name evidence="11" type="synonym">xerC</name>
    <name evidence="15" type="ORF">DOQ08_02061</name>
</gene>
<evidence type="ECO:0000256" key="7">
    <source>
        <dbReference type="ARBA" id="ARBA00022908"/>
    </source>
</evidence>
<keyword evidence="6 11" id="KW-0159">Chromosome partition</keyword>
<keyword evidence="5 11" id="KW-0132">Cell division</keyword>
<sequence>MPLADFATHLSSEKRHSPRTCEHYLRDLHRFCAWLTSVDIDQWAAVTSHDVRRYVANLSKEGLGGRSIARHLSSIRRFYQFLLREGLAKDNPALDIRAPKSGRRLPKVADVDQLNRLLEVNPDDPLEVRDLAMFELMYSSGLRLSELAGLNLGALDLAGGEVKVLGKGSKERVLPVGAKAAAAVRRWLKCRAEFVAGSEPAMFVSQRGGRLSQRSIQARLARWGRLQGADQRMHPHMLRHSFASHMLESSGDLRAVQELLGHADIATTQVYTHLDFQHLARVYDQSHPRARRRSGASTPDSAGSDSASQ</sequence>
<dbReference type="NCBIfam" id="TIGR02224">
    <property type="entry name" value="recomb_XerC"/>
    <property type="match status" value="1"/>
</dbReference>
<feature type="active site" evidence="11">
    <location>
        <position position="262"/>
    </location>
</feature>
<dbReference type="InterPro" id="IPR011931">
    <property type="entry name" value="Recomb_XerC"/>
</dbReference>
<dbReference type="PROSITE" id="PS51898">
    <property type="entry name" value="TYR_RECOMBINASE"/>
    <property type="match status" value="1"/>
</dbReference>
<reference evidence="15 16" key="1">
    <citation type="submission" date="2018-08" db="EMBL/GenBank/DDBJ databases">
        <title>Whole Genome Sequence of the Moderate Halophilic Marine Bacterium Marinobacter litoralis Sw-45.</title>
        <authorList>
            <person name="Musa H."/>
        </authorList>
    </citation>
    <scope>NUCLEOTIDE SEQUENCE [LARGE SCALE GENOMIC DNA]</scope>
    <source>
        <strain evidence="15 16">Sw-45</strain>
    </source>
</reference>
<proteinExistence type="inferred from homology"/>
<dbReference type="Gene3D" id="1.10.150.130">
    <property type="match status" value="1"/>
</dbReference>
<dbReference type="PANTHER" id="PTHR30349">
    <property type="entry name" value="PHAGE INTEGRASE-RELATED"/>
    <property type="match status" value="1"/>
</dbReference>
<feature type="active site" description="O-(3'-phospho-DNA)-tyrosine intermediate" evidence="11">
    <location>
        <position position="271"/>
    </location>
</feature>
<evidence type="ECO:0000256" key="10">
    <source>
        <dbReference type="ARBA" id="ARBA00023306"/>
    </source>
</evidence>
<comment type="function">
    <text evidence="11">Site-specific tyrosine recombinase, which acts by catalyzing the cutting and rejoining of the recombining DNA molecules. The XerC-XerD complex is essential to convert dimers of the bacterial chromosome into monomers to permit their segregation at cell division. It also contributes to the segregational stability of plasmids.</text>
</comment>
<accession>A0A3M2RBF2</accession>
<dbReference type="InterPro" id="IPR050090">
    <property type="entry name" value="Tyrosine_recombinase_XerCD"/>
</dbReference>
<dbReference type="AlphaFoldDB" id="A0A3M2RBF2"/>
<dbReference type="GO" id="GO:0006313">
    <property type="term" value="P:DNA transposition"/>
    <property type="evidence" value="ECO:0007669"/>
    <property type="project" value="UniProtKB-UniRule"/>
</dbReference>
<dbReference type="GO" id="GO:0005737">
    <property type="term" value="C:cytoplasm"/>
    <property type="evidence" value="ECO:0007669"/>
    <property type="project" value="UniProtKB-SubCell"/>
</dbReference>
<dbReference type="InterPro" id="IPR010998">
    <property type="entry name" value="Integrase_recombinase_N"/>
</dbReference>
<evidence type="ECO:0000256" key="1">
    <source>
        <dbReference type="ARBA" id="ARBA00004496"/>
    </source>
</evidence>
<keyword evidence="7 11" id="KW-0229">DNA integration</keyword>
<feature type="domain" description="Tyr recombinase" evidence="13">
    <location>
        <begin position="104"/>
        <end position="284"/>
    </location>
</feature>
<evidence type="ECO:0000256" key="3">
    <source>
        <dbReference type="ARBA" id="ARBA00015804"/>
    </source>
</evidence>
<comment type="subunit">
    <text evidence="11">Forms a cyclic heterotetrameric complex composed of two molecules of XerC and two molecules of XerD.</text>
</comment>
<evidence type="ECO:0000313" key="16">
    <source>
        <dbReference type="Proteomes" id="UP000265903"/>
    </source>
</evidence>
<comment type="subcellular location">
    <subcellularLocation>
        <location evidence="1 11">Cytoplasm</location>
    </subcellularLocation>
</comment>
<dbReference type="Pfam" id="PF02899">
    <property type="entry name" value="Phage_int_SAM_1"/>
    <property type="match status" value="1"/>
</dbReference>
<dbReference type="Proteomes" id="UP000265903">
    <property type="component" value="Unassembled WGS sequence"/>
</dbReference>
<feature type="active site" evidence="11">
    <location>
        <position position="239"/>
    </location>
</feature>
<evidence type="ECO:0000256" key="8">
    <source>
        <dbReference type="ARBA" id="ARBA00023125"/>
    </source>
</evidence>
<evidence type="ECO:0000256" key="6">
    <source>
        <dbReference type="ARBA" id="ARBA00022829"/>
    </source>
</evidence>
<feature type="active site" evidence="11">
    <location>
        <position position="167"/>
    </location>
</feature>
<dbReference type="InterPro" id="IPR002104">
    <property type="entry name" value="Integrase_catalytic"/>
</dbReference>
<dbReference type="NCBIfam" id="NF001399">
    <property type="entry name" value="PRK00283.1"/>
    <property type="match status" value="1"/>
</dbReference>
<dbReference type="HAMAP" id="MF_01808">
    <property type="entry name" value="Recomb_XerC_XerD"/>
    <property type="match status" value="1"/>
</dbReference>
<feature type="active site" evidence="11">
    <location>
        <position position="236"/>
    </location>
</feature>
<dbReference type="GO" id="GO:0007059">
    <property type="term" value="P:chromosome segregation"/>
    <property type="evidence" value="ECO:0007669"/>
    <property type="project" value="UniProtKB-UniRule"/>
</dbReference>
<evidence type="ECO:0000256" key="2">
    <source>
        <dbReference type="ARBA" id="ARBA00006657"/>
    </source>
</evidence>
<name>A0A3M2RBF2_9GAMM</name>
<dbReference type="Pfam" id="PF00589">
    <property type="entry name" value="Phage_integrase"/>
    <property type="match status" value="1"/>
</dbReference>
<feature type="compositionally biased region" description="Polar residues" evidence="12">
    <location>
        <begin position="295"/>
        <end position="309"/>
    </location>
</feature>
<evidence type="ECO:0000256" key="5">
    <source>
        <dbReference type="ARBA" id="ARBA00022618"/>
    </source>
</evidence>
<dbReference type="PROSITE" id="PS51900">
    <property type="entry name" value="CB"/>
    <property type="match status" value="1"/>
</dbReference>
<feature type="region of interest" description="Disordered" evidence="12">
    <location>
        <begin position="285"/>
        <end position="309"/>
    </location>
</feature>
<evidence type="ECO:0000256" key="9">
    <source>
        <dbReference type="ARBA" id="ARBA00023172"/>
    </source>
</evidence>
<evidence type="ECO:0000259" key="14">
    <source>
        <dbReference type="PROSITE" id="PS51900"/>
    </source>
</evidence>
<evidence type="ECO:0000259" key="13">
    <source>
        <dbReference type="PROSITE" id="PS51898"/>
    </source>
</evidence>
<dbReference type="GO" id="GO:0009037">
    <property type="term" value="F:tyrosine-based site-specific recombinase activity"/>
    <property type="evidence" value="ECO:0007669"/>
    <property type="project" value="UniProtKB-UniRule"/>
</dbReference>